<name>A0ABN7UKA8_GIGMA</name>
<evidence type="ECO:0000256" key="1">
    <source>
        <dbReference type="SAM" id="MobiDB-lite"/>
    </source>
</evidence>
<evidence type="ECO:0000313" key="2">
    <source>
        <dbReference type="EMBL" id="CAG8604777.1"/>
    </source>
</evidence>
<feature type="compositionally biased region" description="Basic and acidic residues" evidence="1">
    <location>
        <begin position="1"/>
        <end position="21"/>
    </location>
</feature>
<dbReference type="EMBL" id="CAJVQB010003322">
    <property type="protein sequence ID" value="CAG8604777.1"/>
    <property type="molecule type" value="Genomic_DNA"/>
</dbReference>
<keyword evidence="3" id="KW-1185">Reference proteome</keyword>
<reference evidence="2 3" key="1">
    <citation type="submission" date="2021-06" db="EMBL/GenBank/DDBJ databases">
        <authorList>
            <person name="Kallberg Y."/>
            <person name="Tangrot J."/>
            <person name="Rosling A."/>
        </authorList>
    </citation>
    <scope>NUCLEOTIDE SEQUENCE [LARGE SCALE GENOMIC DNA]</scope>
    <source>
        <strain evidence="2 3">120-4 pot B 10/14</strain>
    </source>
</reference>
<gene>
    <name evidence="2" type="ORF">GMARGA_LOCUS7062</name>
</gene>
<dbReference type="Proteomes" id="UP000789901">
    <property type="component" value="Unassembled WGS sequence"/>
</dbReference>
<sequence length="76" mass="8862">MADSKKDRDDPDKHNITERQKRYTGGRKIQNTHGTEDIEEYNWVVSTNTNLVRTKAIAVPSVVVVFFGIERKNWTR</sequence>
<organism evidence="2 3">
    <name type="scientific">Gigaspora margarita</name>
    <dbReference type="NCBI Taxonomy" id="4874"/>
    <lineage>
        <taxon>Eukaryota</taxon>
        <taxon>Fungi</taxon>
        <taxon>Fungi incertae sedis</taxon>
        <taxon>Mucoromycota</taxon>
        <taxon>Glomeromycotina</taxon>
        <taxon>Glomeromycetes</taxon>
        <taxon>Diversisporales</taxon>
        <taxon>Gigasporaceae</taxon>
        <taxon>Gigaspora</taxon>
    </lineage>
</organism>
<comment type="caution">
    <text evidence="2">The sequence shown here is derived from an EMBL/GenBank/DDBJ whole genome shotgun (WGS) entry which is preliminary data.</text>
</comment>
<proteinExistence type="predicted"/>
<accession>A0ABN7UKA8</accession>
<evidence type="ECO:0000313" key="3">
    <source>
        <dbReference type="Proteomes" id="UP000789901"/>
    </source>
</evidence>
<protein>
    <submittedName>
        <fullName evidence="2">38072_t:CDS:1</fullName>
    </submittedName>
</protein>
<feature type="region of interest" description="Disordered" evidence="1">
    <location>
        <begin position="1"/>
        <end position="31"/>
    </location>
</feature>